<feature type="transmembrane region" description="Helical" evidence="5">
    <location>
        <begin position="429"/>
        <end position="448"/>
    </location>
</feature>
<dbReference type="PANTHER" id="PTHR45826:SF2">
    <property type="entry name" value="AMINO ACID TRANSPORTER"/>
    <property type="match status" value="1"/>
</dbReference>
<keyword evidence="5" id="KW-1133">Transmembrane helix</keyword>
<evidence type="ECO:0000256" key="2">
    <source>
        <dbReference type="ARBA" id="ARBA00022448"/>
    </source>
</evidence>
<feature type="transmembrane region" description="Helical" evidence="5">
    <location>
        <begin position="524"/>
        <end position="557"/>
    </location>
</feature>
<dbReference type="EnsemblProtists" id="EOD33269">
    <property type="protein sequence ID" value="EOD33269"/>
    <property type="gene ID" value="EMIHUDRAFT_98964"/>
</dbReference>
<dbReference type="KEGG" id="ehx:EMIHUDRAFT_98964"/>
<dbReference type="InterPro" id="IPR044566">
    <property type="entry name" value="RMV1-like"/>
</dbReference>
<comment type="subcellular location">
    <subcellularLocation>
        <location evidence="1">Cell membrane</location>
        <topology evidence="1">Multi-pass membrane protein</topology>
    </subcellularLocation>
</comment>
<dbReference type="PANTHER" id="PTHR45826">
    <property type="entry name" value="POLYAMINE TRANSPORTER PUT1"/>
    <property type="match status" value="1"/>
</dbReference>
<feature type="transmembrane region" description="Helical" evidence="5">
    <location>
        <begin position="257"/>
        <end position="282"/>
    </location>
</feature>
<evidence type="ECO:0000313" key="7">
    <source>
        <dbReference type="Proteomes" id="UP000013827"/>
    </source>
</evidence>
<dbReference type="HOGENOM" id="CLU_372769_0_0_1"/>
<keyword evidence="2" id="KW-0813">Transport</keyword>
<dbReference type="GO" id="GO:0005886">
    <property type="term" value="C:plasma membrane"/>
    <property type="evidence" value="ECO:0007669"/>
    <property type="project" value="UniProtKB-SubCell"/>
</dbReference>
<feature type="transmembrane region" description="Helical" evidence="5">
    <location>
        <begin position="563"/>
        <end position="582"/>
    </location>
</feature>
<dbReference type="RefSeq" id="XP_005785698.1">
    <property type="nucleotide sequence ID" value="XM_005785641.1"/>
</dbReference>
<dbReference type="GeneID" id="17278540"/>
<dbReference type="PaxDb" id="2903-EOD33269"/>
<keyword evidence="3" id="KW-1003">Cell membrane</keyword>
<name>A0A0D3KBY4_EMIH1</name>
<keyword evidence="5" id="KW-0472">Membrane</keyword>
<accession>A0A0D3KBY4</accession>
<feature type="transmembrane region" description="Helical" evidence="5">
    <location>
        <begin position="227"/>
        <end position="245"/>
    </location>
</feature>
<feature type="transmembrane region" description="Helical" evidence="5">
    <location>
        <begin position="303"/>
        <end position="325"/>
    </location>
</feature>
<sequence length="746" mass="79876">MFFNHLSSRNDPLHKAHKEKITPKAECTDAIAKALQHAAPGTPGANLTHAGNRGVSAATRARRLAWAPAVPGAAACSAAAVAALRNATGVSLAWNSPSGVADTINLNTTPAADYDLSICDSVSIECLKRLHLQSQDFPDNKEYRAKIRSVLEFGMKAFGGNPNAPGTEDGARGAIFVVASTILVTCRPSGSPRYTTDQMVLLELLRSRERGAMGMGSGGGTRPGKKIGVWGMVVVGFFWVHGGIYGNEAMLMAGPPLYVFIMLGVVPFVYSLPIALIVAELSTAFPEDGGYVACGRVVGSHHAYWVWVIYVVDAAIYPVLVAQYVDTMVPMSEFRRGILSTALVGMVTGINLLGTDMMVKFNTLLAAVSLAPTVLFVAIGMPRLEPERTLPCELDSSLLVSWILWLYCGFFSLGAALARRARETARCGILFPAVLLLNTLPLAVALSLDDAGYFNVLARRLAGRWLDYGFQLGANVCLIGLHCLYNAAALTAERSLAFLVASHFTGEMNAVVERRRRSGRRADAMLVWLLAASETGVAPVYILFNAAVAASLVWAPYTRLVEFSMLLSVPSILLFMWSFVALRMKQPESLRARPFRIPGGLYTTSRFLVINGIITKSARARGAAVHALVVHALVVLLSARRRRRVEAKARTQGASLGSLPRSPGWEEAEEAADSRGPSAGLISSKLRLNDGSIDETTALNGGEPCVDSRRGGAYRTPSLRRPGSGGRNSGGPLADTISRLVPLINS</sequence>
<evidence type="ECO:0000256" key="1">
    <source>
        <dbReference type="ARBA" id="ARBA00004651"/>
    </source>
</evidence>
<dbReference type="Gene3D" id="1.20.1740.10">
    <property type="entry name" value="Amino acid/polyamine transporter I"/>
    <property type="match status" value="1"/>
</dbReference>
<organism evidence="6 7">
    <name type="scientific">Emiliania huxleyi (strain CCMP1516)</name>
    <dbReference type="NCBI Taxonomy" id="280463"/>
    <lineage>
        <taxon>Eukaryota</taxon>
        <taxon>Haptista</taxon>
        <taxon>Haptophyta</taxon>
        <taxon>Prymnesiophyceae</taxon>
        <taxon>Isochrysidales</taxon>
        <taxon>Noelaerhabdaceae</taxon>
        <taxon>Emiliania</taxon>
    </lineage>
</organism>
<reference evidence="7" key="1">
    <citation type="journal article" date="2013" name="Nature">
        <title>Pan genome of the phytoplankton Emiliania underpins its global distribution.</title>
        <authorList>
            <person name="Read B.A."/>
            <person name="Kegel J."/>
            <person name="Klute M.J."/>
            <person name="Kuo A."/>
            <person name="Lefebvre S.C."/>
            <person name="Maumus F."/>
            <person name="Mayer C."/>
            <person name="Miller J."/>
            <person name="Monier A."/>
            <person name="Salamov A."/>
            <person name="Young J."/>
            <person name="Aguilar M."/>
            <person name="Claverie J.M."/>
            <person name="Frickenhaus S."/>
            <person name="Gonzalez K."/>
            <person name="Herman E.K."/>
            <person name="Lin Y.C."/>
            <person name="Napier J."/>
            <person name="Ogata H."/>
            <person name="Sarno A.F."/>
            <person name="Shmutz J."/>
            <person name="Schroeder D."/>
            <person name="de Vargas C."/>
            <person name="Verret F."/>
            <person name="von Dassow P."/>
            <person name="Valentin K."/>
            <person name="Van de Peer Y."/>
            <person name="Wheeler G."/>
            <person name="Dacks J.B."/>
            <person name="Delwiche C.F."/>
            <person name="Dyhrman S.T."/>
            <person name="Glockner G."/>
            <person name="John U."/>
            <person name="Richards T."/>
            <person name="Worden A.Z."/>
            <person name="Zhang X."/>
            <person name="Grigoriev I.V."/>
            <person name="Allen A.E."/>
            <person name="Bidle K."/>
            <person name="Borodovsky M."/>
            <person name="Bowler C."/>
            <person name="Brownlee C."/>
            <person name="Cock J.M."/>
            <person name="Elias M."/>
            <person name="Gladyshev V.N."/>
            <person name="Groth M."/>
            <person name="Guda C."/>
            <person name="Hadaegh A."/>
            <person name="Iglesias-Rodriguez M.D."/>
            <person name="Jenkins J."/>
            <person name="Jones B.M."/>
            <person name="Lawson T."/>
            <person name="Leese F."/>
            <person name="Lindquist E."/>
            <person name="Lobanov A."/>
            <person name="Lomsadze A."/>
            <person name="Malik S.B."/>
            <person name="Marsh M.E."/>
            <person name="Mackinder L."/>
            <person name="Mock T."/>
            <person name="Mueller-Roeber B."/>
            <person name="Pagarete A."/>
            <person name="Parker M."/>
            <person name="Probert I."/>
            <person name="Quesneville H."/>
            <person name="Raines C."/>
            <person name="Rensing S.A."/>
            <person name="Riano-Pachon D.M."/>
            <person name="Richier S."/>
            <person name="Rokitta S."/>
            <person name="Shiraiwa Y."/>
            <person name="Soanes D.M."/>
            <person name="van der Giezen M."/>
            <person name="Wahlund T.M."/>
            <person name="Williams B."/>
            <person name="Wilson W."/>
            <person name="Wolfe G."/>
            <person name="Wurch L.L."/>
        </authorList>
    </citation>
    <scope>NUCLEOTIDE SEQUENCE</scope>
</reference>
<feature type="region of interest" description="Disordered" evidence="4">
    <location>
        <begin position="697"/>
        <end position="735"/>
    </location>
</feature>
<keyword evidence="7" id="KW-1185">Reference proteome</keyword>
<keyword evidence="5" id="KW-0812">Transmembrane</keyword>
<feature type="transmembrane region" description="Helical" evidence="5">
    <location>
        <begin position="399"/>
        <end position="417"/>
    </location>
</feature>
<proteinExistence type="predicted"/>
<protein>
    <recommendedName>
        <fullName evidence="8">Amino acid permease/ SLC12A domain-containing protein</fullName>
    </recommendedName>
</protein>
<dbReference type="eggNOG" id="KOG1287">
    <property type="taxonomic scope" value="Eukaryota"/>
</dbReference>
<feature type="transmembrane region" description="Helical" evidence="5">
    <location>
        <begin position="468"/>
        <end position="488"/>
    </location>
</feature>
<reference evidence="6" key="2">
    <citation type="submission" date="2024-10" db="UniProtKB">
        <authorList>
            <consortium name="EnsemblProtists"/>
        </authorList>
    </citation>
    <scope>IDENTIFICATION</scope>
</reference>
<feature type="transmembrane region" description="Helical" evidence="5">
    <location>
        <begin position="361"/>
        <end position="379"/>
    </location>
</feature>
<evidence type="ECO:0000256" key="4">
    <source>
        <dbReference type="SAM" id="MobiDB-lite"/>
    </source>
</evidence>
<dbReference type="GO" id="GO:0022857">
    <property type="term" value="F:transmembrane transporter activity"/>
    <property type="evidence" value="ECO:0007669"/>
    <property type="project" value="InterPro"/>
</dbReference>
<feature type="transmembrane region" description="Helical" evidence="5">
    <location>
        <begin position="337"/>
        <end position="354"/>
    </location>
</feature>
<evidence type="ECO:0008006" key="8">
    <source>
        <dbReference type="Google" id="ProtNLM"/>
    </source>
</evidence>
<dbReference type="STRING" id="2903.R1FIV5"/>
<feature type="region of interest" description="Disordered" evidence="4">
    <location>
        <begin position="648"/>
        <end position="682"/>
    </location>
</feature>
<dbReference type="AlphaFoldDB" id="A0A0D3KBY4"/>
<evidence type="ECO:0000256" key="3">
    <source>
        <dbReference type="ARBA" id="ARBA00022475"/>
    </source>
</evidence>
<evidence type="ECO:0000256" key="5">
    <source>
        <dbReference type="SAM" id="Phobius"/>
    </source>
</evidence>
<evidence type="ECO:0000313" key="6">
    <source>
        <dbReference type="EnsemblProtists" id="EOD33269"/>
    </source>
</evidence>
<dbReference type="Proteomes" id="UP000013827">
    <property type="component" value="Unassembled WGS sequence"/>
</dbReference>